<name>A0A645J3Y9_9ZZZZ</name>
<proteinExistence type="predicted"/>
<accession>A0A645J3Y9</accession>
<gene>
    <name evidence="1" type="ORF">SDC9_205103</name>
</gene>
<reference evidence="1" key="1">
    <citation type="submission" date="2019-08" db="EMBL/GenBank/DDBJ databases">
        <authorList>
            <person name="Kucharzyk K."/>
            <person name="Murdoch R.W."/>
            <person name="Higgins S."/>
            <person name="Loffler F."/>
        </authorList>
    </citation>
    <scope>NUCLEOTIDE SEQUENCE</scope>
</reference>
<dbReference type="EMBL" id="VSSQ01128900">
    <property type="protein sequence ID" value="MPN57409.1"/>
    <property type="molecule type" value="Genomic_DNA"/>
</dbReference>
<dbReference type="InterPro" id="IPR029151">
    <property type="entry name" value="Sensor-like_sf"/>
</dbReference>
<sequence length="115" mass="12613">MRDCQGLLDDALANIKGGAFAVAVDTNGYLTAHNAKFSNPLTGDYQTDLVGNRTRRKFESPTELRAARNTNPMLLQTYIRDTGELLCDIAMPVMVDGRHWGNVRVGCNSNVLLDA</sequence>
<protein>
    <submittedName>
        <fullName evidence="1">Uncharacterized protein</fullName>
    </submittedName>
</protein>
<organism evidence="1">
    <name type="scientific">bioreactor metagenome</name>
    <dbReference type="NCBI Taxonomy" id="1076179"/>
    <lineage>
        <taxon>unclassified sequences</taxon>
        <taxon>metagenomes</taxon>
        <taxon>ecological metagenomes</taxon>
    </lineage>
</organism>
<evidence type="ECO:0000313" key="1">
    <source>
        <dbReference type="EMBL" id="MPN57409.1"/>
    </source>
</evidence>
<dbReference type="SUPFAM" id="SSF103190">
    <property type="entry name" value="Sensory domain-like"/>
    <property type="match status" value="1"/>
</dbReference>
<comment type="caution">
    <text evidence="1">The sequence shown here is derived from an EMBL/GenBank/DDBJ whole genome shotgun (WGS) entry which is preliminary data.</text>
</comment>
<dbReference type="AlphaFoldDB" id="A0A645J3Y9"/>